<name>A0A2H3B345_9AGAR</name>
<sequence>MLLRRSKFRGRMARKDWFSVIEARWKHTMGCCLTFSSLSPRFYSHTSIRPADLNLIPESSPTLSINAKAWKDRVMTPTWMPIAIETLPNEQANTSIVGGCFDILRSGCLMTMLPQPTSRYIVGHVGISHVIATSGILHSLGQGVRIEEYLCARWCTTIPLSFCLSDGNTNDRANSASAAFENALERERMAKSCYGPAILFWFTSMVTADPFLPSSRRVFSDVKSDVIFQFPMVSQKQSRHEIAQKTVSDGVSMYYFLTIKHGFGFVFVLTGRRGRATPANLYPDDQWQVHCCGLACVECSVSSDVGNPPIGSPSSKQR</sequence>
<dbReference type="Proteomes" id="UP000218334">
    <property type="component" value="Unassembled WGS sequence"/>
</dbReference>
<dbReference type="EMBL" id="KZ293446">
    <property type="protein sequence ID" value="PBK65339.1"/>
    <property type="molecule type" value="Genomic_DNA"/>
</dbReference>
<accession>A0A2H3B345</accession>
<proteinExistence type="predicted"/>
<evidence type="ECO:0000313" key="2">
    <source>
        <dbReference type="Proteomes" id="UP000218334"/>
    </source>
</evidence>
<gene>
    <name evidence="1" type="ORF">ARMSODRAFT_978441</name>
</gene>
<dbReference type="AlphaFoldDB" id="A0A2H3B345"/>
<evidence type="ECO:0000313" key="1">
    <source>
        <dbReference type="EMBL" id="PBK65339.1"/>
    </source>
</evidence>
<protein>
    <submittedName>
        <fullName evidence="1">Uncharacterized protein</fullName>
    </submittedName>
</protein>
<keyword evidence="2" id="KW-1185">Reference proteome</keyword>
<reference evidence="2" key="1">
    <citation type="journal article" date="2017" name="Nat. Ecol. Evol.">
        <title>Genome expansion and lineage-specific genetic innovations in the forest pathogenic fungi Armillaria.</title>
        <authorList>
            <person name="Sipos G."/>
            <person name="Prasanna A.N."/>
            <person name="Walter M.C."/>
            <person name="O'Connor E."/>
            <person name="Balint B."/>
            <person name="Krizsan K."/>
            <person name="Kiss B."/>
            <person name="Hess J."/>
            <person name="Varga T."/>
            <person name="Slot J."/>
            <person name="Riley R."/>
            <person name="Boka B."/>
            <person name="Rigling D."/>
            <person name="Barry K."/>
            <person name="Lee J."/>
            <person name="Mihaltcheva S."/>
            <person name="LaButti K."/>
            <person name="Lipzen A."/>
            <person name="Waldron R."/>
            <person name="Moloney N.M."/>
            <person name="Sperisen C."/>
            <person name="Kredics L."/>
            <person name="Vagvoelgyi C."/>
            <person name="Patrignani A."/>
            <person name="Fitzpatrick D."/>
            <person name="Nagy I."/>
            <person name="Doyle S."/>
            <person name="Anderson J.B."/>
            <person name="Grigoriev I.V."/>
            <person name="Gueldener U."/>
            <person name="Muensterkoetter M."/>
            <person name="Nagy L.G."/>
        </authorList>
    </citation>
    <scope>NUCLEOTIDE SEQUENCE [LARGE SCALE GENOMIC DNA]</scope>
    <source>
        <strain evidence="2">28-4</strain>
    </source>
</reference>
<organism evidence="1 2">
    <name type="scientific">Armillaria solidipes</name>
    <dbReference type="NCBI Taxonomy" id="1076256"/>
    <lineage>
        <taxon>Eukaryota</taxon>
        <taxon>Fungi</taxon>
        <taxon>Dikarya</taxon>
        <taxon>Basidiomycota</taxon>
        <taxon>Agaricomycotina</taxon>
        <taxon>Agaricomycetes</taxon>
        <taxon>Agaricomycetidae</taxon>
        <taxon>Agaricales</taxon>
        <taxon>Marasmiineae</taxon>
        <taxon>Physalacriaceae</taxon>
        <taxon>Armillaria</taxon>
    </lineage>
</organism>